<protein>
    <recommendedName>
        <fullName evidence="3">VWFA domain containing protein</fullName>
    </recommendedName>
</protein>
<dbReference type="InterPro" id="IPR036465">
    <property type="entry name" value="vWFA_dom_sf"/>
</dbReference>
<accession>A0A6J5KT47</accession>
<evidence type="ECO:0008006" key="3">
    <source>
        <dbReference type="Google" id="ProtNLM"/>
    </source>
</evidence>
<feature type="compositionally biased region" description="Acidic residues" evidence="1">
    <location>
        <begin position="268"/>
        <end position="281"/>
    </location>
</feature>
<feature type="region of interest" description="Disordered" evidence="1">
    <location>
        <begin position="220"/>
        <end position="344"/>
    </location>
</feature>
<evidence type="ECO:0000313" key="2">
    <source>
        <dbReference type="EMBL" id="CAB4124047.1"/>
    </source>
</evidence>
<name>A0A6J5KT47_9CAUD</name>
<organism evidence="2">
    <name type="scientific">uncultured Caudovirales phage</name>
    <dbReference type="NCBI Taxonomy" id="2100421"/>
    <lineage>
        <taxon>Viruses</taxon>
        <taxon>Duplodnaviria</taxon>
        <taxon>Heunggongvirae</taxon>
        <taxon>Uroviricota</taxon>
        <taxon>Caudoviricetes</taxon>
        <taxon>Peduoviridae</taxon>
        <taxon>Maltschvirus</taxon>
        <taxon>Maltschvirus maltsch</taxon>
    </lineage>
</organism>
<gene>
    <name evidence="2" type="ORF">UFOVP45_118</name>
</gene>
<sequence length="628" mass="68907">MQAVPFIQFAQQERDENEQRKARMAQVVEQFATRLTMRPVRVRIASQGSAPAWSTSNTISFSGQSLGDLRDPRVITATKGLSLHEVSHILFTPRSGSDIVQWVLDEKLGSAWNILEDQRIETLMVGRFGDSVVPWFTYMIAEHLLANQQAFSTAFPLVRGRKYLPVQVRKAVRDAFVSPEHADEIASIIDEYRTLLFPKDTEVAKSLIKRFAVLVKGLPQPEHGESLDPSGHTSRPVGEQESNAQSKPLNKAGQESARDKAQARNEQDETEYEPEAEDEFNFGDGNGHEEPETETDETGSADADGDSQDDDGDSAEADGDATPDAEVADTDQPSKQAGLGEGNMDSIGDLLQQVLDQTLERVADQIADDIRKFGGEVDLVGERVGKPEPAKYNTATVSASAVRASKSFGAELERLRSEFDPAWEHKVSSGKINAKRYLAGCELDEAFDRWTEGRDDAVDIEAVILLDRSGSMADVAENAYLSMWGLKRALDKVNASTTVVTFDYATKLLYDAEERATSTVKHAGTSGGTSPKDAIKYATRVLADSSRAIKILFTITDGEWDNAEACDDLVRRLRDGGVLTALANIGAGYYAPTSTHEHEITSTIRNTSDLFVLGRHLVKIATQRNLAH</sequence>
<evidence type="ECO:0000256" key="1">
    <source>
        <dbReference type="SAM" id="MobiDB-lite"/>
    </source>
</evidence>
<reference evidence="2" key="1">
    <citation type="submission" date="2020-04" db="EMBL/GenBank/DDBJ databases">
        <authorList>
            <person name="Chiriac C."/>
            <person name="Salcher M."/>
            <person name="Ghai R."/>
            <person name="Kavagutti S V."/>
        </authorList>
    </citation>
    <scope>NUCLEOTIDE SEQUENCE</scope>
</reference>
<dbReference type="Gene3D" id="3.40.50.410">
    <property type="entry name" value="von Willebrand factor, type A domain"/>
    <property type="match status" value="1"/>
</dbReference>
<proteinExistence type="predicted"/>
<dbReference type="SUPFAM" id="SSF53300">
    <property type="entry name" value="vWA-like"/>
    <property type="match status" value="1"/>
</dbReference>
<dbReference type="EMBL" id="LR796175">
    <property type="protein sequence ID" value="CAB4124047.1"/>
    <property type="molecule type" value="Genomic_DNA"/>
</dbReference>
<feature type="compositionally biased region" description="Basic and acidic residues" evidence="1">
    <location>
        <begin position="256"/>
        <end position="267"/>
    </location>
</feature>
<feature type="compositionally biased region" description="Acidic residues" evidence="1">
    <location>
        <begin position="291"/>
        <end position="329"/>
    </location>
</feature>